<name>A0ABW5C7F3_9PROT</name>
<keyword evidence="1" id="KW-0812">Transmembrane</keyword>
<keyword evidence="1" id="KW-0472">Membrane</keyword>
<dbReference type="EMBL" id="JBHUIY010000003">
    <property type="protein sequence ID" value="MFD2232631.1"/>
    <property type="molecule type" value="Genomic_DNA"/>
</dbReference>
<gene>
    <name evidence="2" type="ORF">ACFSNB_02310</name>
</gene>
<feature type="transmembrane region" description="Helical" evidence="1">
    <location>
        <begin position="36"/>
        <end position="56"/>
    </location>
</feature>
<evidence type="ECO:0000313" key="3">
    <source>
        <dbReference type="Proteomes" id="UP001597296"/>
    </source>
</evidence>
<sequence length="334" mass="36201">MSRAAALAQALSVLGRLARAGADRLRRLPRRRWPLAAAGAAGLIILLVFPVSMVAISRIDDNPDFVAPHPLPGRLHAPAVVAALITRELEVNHWRANDPLFLPGGWLRDMPAFQLGLVGALARFTGALVVENGAGWTANGPDVALNHAAGLLKYPGTVWKFDTRTSWLPTASAEKQYRNAQRSIDVFNLNFAEGTVPFERNAATLVPVVEGLIRDLDDSLDAIDHHLAEERPVLLDFAINGVFYRNKGRLYADSIVMREVATDFETVLAQRHLGPGWTRMVAALAAAARPKPTLLWGAPAESSLLPNHLLAQGYYAAQARFQAMAILAALKAAE</sequence>
<comment type="caution">
    <text evidence="2">The sequence shown here is derived from an EMBL/GenBank/DDBJ whole genome shotgun (WGS) entry which is preliminary data.</text>
</comment>
<dbReference type="RefSeq" id="WP_377314117.1">
    <property type="nucleotide sequence ID" value="NZ_JBHUIY010000003.1"/>
</dbReference>
<keyword evidence="1" id="KW-1133">Transmembrane helix</keyword>
<dbReference type="Proteomes" id="UP001597296">
    <property type="component" value="Unassembled WGS sequence"/>
</dbReference>
<protein>
    <submittedName>
        <fullName evidence="2">DUF2333 domain-containing protein</fullName>
    </submittedName>
</protein>
<accession>A0ABW5C7F3</accession>
<evidence type="ECO:0000256" key="1">
    <source>
        <dbReference type="SAM" id="Phobius"/>
    </source>
</evidence>
<proteinExistence type="predicted"/>
<organism evidence="2 3">
    <name type="scientific">Phaeospirillum tilakii</name>
    <dbReference type="NCBI Taxonomy" id="741673"/>
    <lineage>
        <taxon>Bacteria</taxon>
        <taxon>Pseudomonadati</taxon>
        <taxon>Pseudomonadota</taxon>
        <taxon>Alphaproteobacteria</taxon>
        <taxon>Rhodospirillales</taxon>
        <taxon>Rhodospirillaceae</taxon>
        <taxon>Phaeospirillum</taxon>
    </lineage>
</organism>
<reference evidence="3" key="1">
    <citation type="journal article" date="2019" name="Int. J. Syst. Evol. Microbiol.">
        <title>The Global Catalogue of Microorganisms (GCM) 10K type strain sequencing project: providing services to taxonomists for standard genome sequencing and annotation.</title>
        <authorList>
            <consortium name="The Broad Institute Genomics Platform"/>
            <consortium name="The Broad Institute Genome Sequencing Center for Infectious Disease"/>
            <person name="Wu L."/>
            <person name="Ma J."/>
        </authorList>
    </citation>
    <scope>NUCLEOTIDE SEQUENCE [LARGE SCALE GENOMIC DNA]</scope>
    <source>
        <strain evidence="3">KCTC 15012</strain>
    </source>
</reference>
<evidence type="ECO:0000313" key="2">
    <source>
        <dbReference type="EMBL" id="MFD2232631.1"/>
    </source>
</evidence>
<keyword evidence="3" id="KW-1185">Reference proteome</keyword>